<accession>A0A4R2GDZ6</accession>
<dbReference type="AlphaFoldDB" id="A0A4R2GDZ6"/>
<comment type="caution">
    <text evidence="3">The sequence shown here is derived from an EMBL/GenBank/DDBJ whole genome shotgun (WGS) entry which is preliminary data.</text>
</comment>
<dbReference type="OrthoDB" id="1118393at2"/>
<reference evidence="3 4" key="1">
    <citation type="submission" date="2019-03" db="EMBL/GenBank/DDBJ databases">
        <title>Genomic Encyclopedia of Type Strains, Phase IV (KMG-IV): sequencing the most valuable type-strain genomes for metagenomic binning, comparative biology and taxonomic classification.</title>
        <authorList>
            <person name="Goeker M."/>
        </authorList>
    </citation>
    <scope>NUCLEOTIDE SEQUENCE [LARGE SCALE GENOMIC DNA]</scope>
    <source>
        <strain evidence="3 4">DSM 24179</strain>
    </source>
</reference>
<gene>
    <name evidence="3" type="ORF">EV194_11345</name>
</gene>
<evidence type="ECO:0000256" key="1">
    <source>
        <dbReference type="SAM" id="Phobius"/>
    </source>
</evidence>
<feature type="transmembrane region" description="Helical" evidence="1">
    <location>
        <begin position="95"/>
        <end position="114"/>
    </location>
</feature>
<dbReference type="SMART" id="SM00850">
    <property type="entry name" value="LytTR"/>
    <property type="match status" value="1"/>
</dbReference>
<dbReference type="Pfam" id="PF04397">
    <property type="entry name" value="LytTR"/>
    <property type="match status" value="1"/>
</dbReference>
<feature type="transmembrane region" description="Helical" evidence="1">
    <location>
        <begin position="20"/>
        <end position="39"/>
    </location>
</feature>
<dbReference type="Proteomes" id="UP000295221">
    <property type="component" value="Unassembled WGS sequence"/>
</dbReference>
<evidence type="ECO:0000313" key="4">
    <source>
        <dbReference type="Proteomes" id="UP000295221"/>
    </source>
</evidence>
<feature type="transmembrane region" description="Helical" evidence="1">
    <location>
        <begin position="51"/>
        <end position="75"/>
    </location>
</feature>
<feature type="domain" description="HTH LytTR-type" evidence="2">
    <location>
        <begin position="230"/>
        <end position="286"/>
    </location>
</feature>
<dbReference type="InterPro" id="IPR007492">
    <property type="entry name" value="LytTR_DNA-bd_dom"/>
</dbReference>
<keyword evidence="1" id="KW-0812">Transmembrane</keyword>
<keyword evidence="4" id="KW-1185">Reference proteome</keyword>
<dbReference type="EMBL" id="SLWK01000013">
    <property type="protein sequence ID" value="TCO06130.1"/>
    <property type="molecule type" value="Genomic_DNA"/>
</dbReference>
<protein>
    <submittedName>
        <fullName evidence="3">LytTr DNA-binding domain-containing protein</fullName>
    </submittedName>
</protein>
<dbReference type="Gene3D" id="2.40.50.1020">
    <property type="entry name" value="LytTr DNA-binding domain"/>
    <property type="match status" value="1"/>
</dbReference>
<evidence type="ECO:0000313" key="3">
    <source>
        <dbReference type="EMBL" id="TCO06130.1"/>
    </source>
</evidence>
<dbReference type="GO" id="GO:0003677">
    <property type="term" value="F:DNA binding"/>
    <property type="evidence" value="ECO:0007669"/>
    <property type="project" value="UniProtKB-KW"/>
</dbReference>
<keyword evidence="1" id="KW-1133">Transmembrane helix</keyword>
<evidence type="ECO:0000259" key="2">
    <source>
        <dbReference type="PROSITE" id="PS50930"/>
    </source>
</evidence>
<keyword evidence="1" id="KW-0472">Membrane</keyword>
<proteinExistence type="predicted"/>
<organism evidence="3 4">
    <name type="scientific">Natronoflexus pectinivorans</name>
    <dbReference type="NCBI Taxonomy" id="682526"/>
    <lineage>
        <taxon>Bacteria</taxon>
        <taxon>Pseudomonadati</taxon>
        <taxon>Bacteroidota</taxon>
        <taxon>Bacteroidia</taxon>
        <taxon>Marinilabiliales</taxon>
        <taxon>Marinilabiliaceae</taxon>
        <taxon>Natronoflexus</taxon>
    </lineage>
</organism>
<dbReference type="RefSeq" id="WP_132434729.1">
    <property type="nucleotide sequence ID" value="NZ_SLWK01000013.1"/>
</dbReference>
<sequence>MNSRFQNIVNIKFPPNYFFLRPGAGSLIIGVITYLFVLIYRPLGTKASMHFGFEITMAFYCLAVVLFVYLSIILLRLIPFFNDLARWTLLKEVSGIFLILFFSGVGVYFTGFLIEDASVNRWNFSTFSDSVIRTLVVGMVPFGILSLRNFQLLLPGQRVVLGATPHSVSSQEDEIEIHSSLKKEHLNFPLPNFLFAESEGNYVAFHILSDNRIVKKVIRNSINNIQWQLEKYPNLFRSHRGFIVNLNRIRKHQGNSSGYRLFLDGTDVVVPVSRQNAEKFESLMALKSQS</sequence>
<name>A0A4R2GDZ6_9BACT</name>
<keyword evidence="3" id="KW-0238">DNA-binding</keyword>
<dbReference type="PROSITE" id="PS50930">
    <property type="entry name" value="HTH_LYTTR"/>
    <property type="match status" value="1"/>
</dbReference>